<dbReference type="InterPro" id="IPR051553">
    <property type="entry name" value="Ran_GTPase-activating"/>
</dbReference>
<dbReference type="GO" id="GO:0005737">
    <property type="term" value="C:cytoplasm"/>
    <property type="evidence" value="ECO:0007669"/>
    <property type="project" value="TreeGrafter"/>
</dbReference>
<comment type="caution">
    <text evidence="1">The sequence shown here is derived from an EMBL/GenBank/DDBJ whole genome shotgun (WGS) entry which is preliminary data.</text>
</comment>
<keyword evidence="2" id="KW-1185">Reference proteome</keyword>
<dbReference type="SUPFAM" id="SSF50985">
    <property type="entry name" value="RCC1/BLIP-II"/>
    <property type="match status" value="1"/>
</dbReference>
<dbReference type="Pfam" id="PF13540">
    <property type="entry name" value="RCC1_2"/>
    <property type="match status" value="2"/>
</dbReference>
<name>A0A5C6U1L6_9BURK</name>
<gene>
    <name evidence="1" type="ORF">FSC37_16150</name>
</gene>
<dbReference type="GO" id="GO:0005085">
    <property type="term" value="F:guanyl-nucleotide exchange factor activity"/>
    <property type="evidence" value="ECO:0007669"/>
    <property type="project" value="TreeGrafter"/>
</dbReference>
<protein>
    <submittedName>
        <fullName evidence="1">Uncharacterized protein</fullName>
    </submittedName>
</protein>
<dbReference type="Gene3D" id="2.130.10.30">
    <property type="entry name" value="Regulator of chromosome condensation 1/beta-lactamase-inhibitor protein II"/>
    <property type="match status" value="2"/>
</dbReference>
<dbReference type="PANTHER" id="PTHR45982">
    <property type="entry name" value="REGULATOR OF CHROMOSOME CONDENSATION"/>
    <property type="match status" value="1"/>
</dbReference>
<proteinExistence type="predicted"/>
<dbReference type="EMBL" id="VOPW01000001">
    <property type="protein sequence ID" value="TXC66787.1"/>
    <property type="molecule type" value="Genomic_DNA"/>
</dbReference>
<organism evidence="1 2">
    <name type="scientific">Piscinibacter aquaticus</name>
    <dbReference type="NCBI Taxonomy" id="392597"/>
    <lineage>
        <taxon>Bacteria</taxon>
        <taxon>Pseudomonadati</taxon>
        <taxon>Pseudomonadota</taxon>
        <taxon>Betaproteobacteria</taxon>
        <taxon>Burkholderiales</taxon>
        <taxon>Sphaerotilaceae</taxon>
        <taxon>Piscinibacter</taxon>
    </lineage>
</organism>
<dbReference type="InterPro" id="IPR009091">
    <property type="entry name" value="RCC1/BLIP-II"/>
</dbReference>
<reference evidence="1 2" key="1">
    <citation type="submission" date="2019-08" db="EMBL/GenBank/DDBJ databases">
        <authorList>
            <person name="Khan S.A."/>
            <person name="Jeon C.O."/>
            <person name="Jeong S.E."/>
        </authorList>
    </citation>
    <scope>NUCLEOTIDE SEQUENCE [LARGE SCALE GENOMIC DNA]</scope>
    <source>
        <strain evidence="2">IMCC1728</strain>
    </source>
</reference>
<dbReference type="Proteomes" id="UP000321832">
    <property type="component" value="Unassembled WGS sequence"/>
</dbReference>
<evidence type="ECO:0000313" key="1">
    <source>
        <dbReference type="EMBL" id="TXC66787.1"/>
    </source>
</evidence>
<accession>A0A5C6U1L6</accession>
<evidence type="ECO:0000313" key="2">
    <source>
        <dbReference type="Proteomes" id="UP000321832"/>
    </source>
</evidence>
<dbReference type="PANTHER" id="PTHR45982:SF1">
    <property type="entry name" value="REGULATOR OF CHROMOSOME CONDENSATION"/>
    <property type="match status" value="1"/>
</dbReference>
<dbReference type="AlphaFoldDB" id="A0A5C6U1L6"/>
<sequence length="176" mass="19216">MMRRLPDGSRMDFTATGRVVAGRYHTCALESSSGQPMCWGHNEQGQLGDGTTISRDDAMPADIFGGLSLRRRRHPHLRHPQQRHGLLGLRLHGQRRRARAAAAAGGRRPRRCLLQQRRSAAVAAAGERHTCALRTSGTVQCWGWNNAGRVGNGTFSGTVNVLVPTSTTLGAEFWVP</sequence>